<dbReference type="GO" id="GO:0003700">
    <property type="term" value="F:DNA-binding transcription factor activity"/>
    <property type="evidence" value="ECO:0007669"/>
    <property type="project" value="InterPro"/>
</dbReference>
<accession>A0AAV3NJA3</accession>
<proteinExistence type="predicted"/>
<protein>
    <recommendedName>
        <fullName evidence="1">K-box domain-containing protein</fullName>
    </recommendedName>
</protein>
<evidence type="ECO:0000313" key="2">
    <source>
        <dbReference type="EMBL" id="GAA0139405.1"/>
    </source>
</evidence>
<evidence type="ECO:0000259" key="1">
    <source>
        <dbReference type="PROSITE" id="PS51297"/>
    </source>
</evidence>
<gene>
    <name evidence="2" type="ORF">LIER_35081</name>
</gene>
<keyword evidence="3" id="KW-1185">Reference proteome</keyword>
<sequence length="169" mass="19375">MKSVIERYNKVKEEQHQLLNPASELMFWQREAARLGEELHHLQEIHSQLLGENLHGLSINDLQNLENRLEMSLKGVSVKKEQRFTLDVEELNQKGNILHQENMELHKKANVFSQENAELHRKVYGPGTTSDVNKTRAGTGNDYEIPTNLELSHGQMQKNKTSANLVKLG</sequence>
<dbReference type="PROSITE" id="PS51297">
    <property type="entry name" value="K_BOX"/>
    <property type="match status" value="1"/>
</dbReference>
<dbReference type="InterPro" id="IPR002487">
    <property type="entry name" value="TF_Kbox"/>
</dbReference>
<reference evidence="2 3" key="1">
    <citation type="submission" date="2024-01" db="EMBL/GenBank/DDBJ databases">
        <title>The complete chloroplast genome sequence of Lithospermum erythrorhizon: insights into the phylogenetic relationship among Boraginaceae species and the maternal lineages of purple gromwells.</title>
        <authorList>
            <person name="Okada T."/>
            <person name="Watanabe K."/>
        </authorList>
    </citation>
    <scope>NUCLEOTIDE SEQUENCE [LARGE SCALE GENOMIC DNA]</scope>
</reference>
<name>A0AAV3NJA3_LITER</name>
<dbReference type="GO" id="GO:0005634">
    <property type="term" value="C:nucleus"/>
    <property type="evidence" value="ECO:0007669"/>
    <property type="project" value="InterPro"/>
</dbReference>
<organism evidence="2 3">
    <name type="scientific">Lithospermum erythrorhizon</name>
    <name type="common">Purple gromwell</name>
    <name type="synonym">Lithospermum officinale var. erythrorhizon</name>
    <dbReference type="NCBI Taxonomy" id="34254"/>
    <lineage>
        <taxon>Eukaryota</taxon>
        <taxon>Viridiplantae</taxon>
        <taxon>Streptophyta</taxon>
        <taxon>Embryophyta</taxon>
        <taxon>Tracheophyta</taxon>
        <taxon>Spermatophyta</taxon>
        <taxon>Magnoliopsida</taxon>
        <taxon>eudicotyledons</taxon>
        <taxon>Gunneridae</taxon>
        <taxon>Pentapetalae</taxon>
        <taxon>asterids</taxon>
        <taxon>lamiids</taxon>
        <taxon>Boraginales</taxon>
        <taxon>Boraginaceae</taxon>
        <taxon>Boraginoideae</taxon>
        <taxon>Lithospermeae</taxon>
        <taxon>Lithospermum</taxon>
    </lineage>
</organism>
<dbReference type="Proteomes" id="UP001454036">
    <property type="component" value="Unassembled WGS sequence"/>
</dbReference>
<evidence type="ECO:0000313" key="3">
    <source>
        <dbReference type="Proteomes" id="UP001454036"/>
    </source>
</evidence>
<dbReference type="EMBL" id="BAABME010015105">
    <property type="protein sequence ID" value="GAA0139405.1"/>
    <property type="molecule type" value="Genomic_DNA"/>
</dbReference>
<feature type="domain" description="K-box" evidence="1">
    <location>
        <begin position="25"/>
        <end position="118"/>
    </location>
</feature>
<comment type="caution">
    <text evidence="2">The sequence shown here is derived from an EMBL/GenBank/DDBJ whole genome shotgun (WGS) entry which is preliminary data.</text>
</comment>
<dbReference type="Pfam" id="PF01486">
    <property type="entry name" value="K-box"/>
    <property type="match status" value="1"/>
</dbReference>
<dbReference type="AlphaFoldDB" id="A0AAV3NJA3"/>